<gene>
    <name evidence="1" type="ORF">PAXRUDRAFT_172667</name>
</gene>
<organism evidence="1 2">
    <name type="scientific">Paxillus rubicundulus Ve08.2h10</name>
    <dbReference type="NCBI Taxonomy" id="930991"/>
    <lineage>
        <taxon>Eukaryota</taxon>
        <taxon>Fungi</taxon>
        <taxon>Dikarya</taxon>
        <taxon>Basidiomycota</taxon>
        <taxon>Agaricomycotina</taxon>
        <taxon>Agaricomycetes</taxon>
        <taxon>Agaricomycetidae</taxon>
        <taxon>Boletales</taxon>
        <taxon>Paxilineae</taxon>
        <taxon>Paxillaceae</taxon>
        <taxon>Paxillus</taxon>
    </lineage>
</organism>
<name>A0A0D0DDM9_9AGAM</name>
<protein>
    <recommendedName>
        <fullName evidence="3">DUF659 domain-containing protein</fullName>
    </recommendedName>
</protein>
<proteinExistence type="predicted"/>
<dbReference type="EMBL" id="KN828068">
    <property type="protein sequence ID" value="KIK75505.1"/>
    <property type="molecule type" value="Genomic_DNA"/>
</dbReference>
<evidence type="ECO:0000313" key="1">
    <source>
        <dbReference type="EMBL" id="KIK75505.1"/>
    </source>
</evidence>
<dbReference type="Proteomes" id="UP000054538">
    <property type="component" value="Unassembled WGS sequence"/>
</dbReference>
<reference evidence="1 2" key="1">
    <citation type="submission" date="2014-04" db="EMBL/GenBank/DDBJ databases">
        <authorList>
            <consortium name="DOE Joint Genome Institute"/>
            <person name="Kuo A."/>
            <person name="Kohler A."/>
            <person name="Jargeat P."/>
            <person name="Nagy L.G."/>
            <person name="Floudas D."/>
            <person name="Copeland A."/>
            <person name="Barry K.W."/>
            <person name="Cichocki N."/>
            <person name="Veneault-Fourrey C."/>
            <person name="LaButti K."/>
            <person name="Lindquist E.A."/>
            <person name="Lipzen A."/>
            <person name="Lundell T."/>
            <person name="Morin E."/>
            <person name="Murat C."/>
            <person name="Sun H."/>
            <person name="Tunlid A."/>
            <person name="Henrissat B."/>
            <person name="Grigoriev I.V."/>
            <person name="Hibbett D.S."/>
            <person name="Martin F."/>
            <person name="Nordberg H.P."/>
            <person name="Cantor M.N."/>
            <person name="Hua S.X."/>
        </authorList>
    </citation>
    <scope>NUCLEOTIDE SEQUENCE [LARGE SCALE GENOMIC DNA]</scope>
    <source>
        <strain evidence="1 2">Ve08.2h10</strain>
    </source>
</reference>
<dbReference type="OrthoDB" id="2652027at2759"/>
<evidence type="ECO:0000313" key="2">
    <source>
        <dbReference type="Proteomes" id="UP000054538"/>
    </source>
</evidence>
<dbReference type="STRING" id="930991.A0A0D0DDM9"/>
<reference evidence="2" key="2">
    <citation type="submission" date="2015-01" db="EMBL/GenBank/DDBJ databases">
        <title>Evolutionary Origins and Diversification of the Mycorrhizal Mutualists.</title>
        <authorList>
            <consortium name="DOE Joint Genome Institute"/>
            <consortium name="Mycorrhizal Genomics Consortium"/>
            <person name="Kohler A."/>
            <person name="Kuo A."/>
            <person name="Nagy L.G."/>
            <person name="Floudas D."/>
            <person name="Copeland A."/>
            <person name="Barry K.W."/>
            <person name="Cichocki N."/>
            <person name="Veneault-Fourrey C."/>
            <person name="LaButti K."/>
            <person name="Lindquist E.A."/>
            <person name="Lipzen A."/>
            <person name="Lundell T."/>
            <person name="Morin E."/>
            <person name="Murat C."/>
            <person name="Riley R."/>
            <person name="Ohm R."/>
            <person name="Sun H."/>
            <person name="Tunlid A."/>
            <person name="Henrissat B."/>
            <person name="Grigoriev I.V."/>
            <person name="Hibbett D.S."/>
            <person name="Martin F."/>
        </authorList>
    </citation>
    <scope>NUCLEOTIDE SEQUENCE [LARGE SCALE GENOMIC DNA]</scope>
    <source>
        <strain evidence="2">Ve08.2h10</strain>
    </source>
</reference>
<accession>A0A0D0DDM9</accession>
<keyword evidence="2" id="KW-1185">Reference proteome</keyword>
<dbReference type="AlphaFoldDB" id="A0A0D0DDM9"/>
<evidence type="ECO:0008006" key="3">
    <source>
        <dbReference type="Google" id="ProtNLM"/>
    </source>
</evidence>
<dbReference type="HOGENOM" id="CLU_170509_0_0_1"/>
<sequence length="138" mass="15272">MVPGRKQLSGHIIDEEADKVVEGMKQVLKGTFATGQSDGWKNIMKTSLVASLINVEYMPYPLNTHDMSTLPKTAVQLLEFVVSKIIYAVDVLKVQVVAWCMDAGGDAAKMCHLLVKKIPHIVVVDCWAHQVHLHNLPV</sequence>
<dbReference type="InParanoid" id="A0A0D0DDM9"/>